<evidence type="ECO:0000313" key="2">
    <source>
        <dbReference type="EMBL" id="KAK1441822.1"/>
    </source>
</evidence>
<dbReference type="InterPro" id="IPR011989">
    <property type="entry name" value="ARM-like"/>
</dbReference>
<dbReference type="Gene3D" id="1.25.10.10">
    <property type="entry name" value="Leucine-rich Repeat Variant"/>
    <property type="match status" value="1"/>
</dbReference>
<evidence type="ECO:0000313" key="3">
    <source>
        <dbReference type="Proteomes" id="UP001230268"/>
    </source>
</evidence>
<feature type="region of interest" description="Disordered" evidence="1">
    <location>
        <begin position="1"/>
        <end position="22"/>
    </location>
</feature>
<evidence type="ECO:0000256" key="1">
    <source>
        <dbReference type="SAM" id="MobiDB-lite"/>
    </source>
</evidence>
<organism evidence="2 3">
    <name type="scientific">Babesia gibsoni</name>
    <dbReference type="NCBI Taxonomy" id="33632"/>
    <lineage>
        <taxon>Eukaryota</taxon>
        <taxon>Sar</taxon>
        <taxon>Alveolata</taxon>
        <taxon>Apicomplexa</taxon>
        <taxon>Aconoidasida</taxon>
        <taxon>Piroplasmida</taxon>
        <taxon>Babesiidae</taxon>
        <taxon>Babesia</taxon>
    </lineage>
</organism>
<accession>A0AAD8LP74</accession>
<name>A0AAD8LP74_BABGI</name>
<reference evidence="2" key="1">
    <citation type="submission" date="2023-08" db="EMBL/GenBank/DDBJ databases">
        <title>Draft sequence of the Babesia gibsoni genome.</title>
        <authorList>
            <person name="Yamagishi J.Y."/>
            <person name="Xuan X.X."/>
        </authorList>
    </citation>
    <scope>NUCLEOTIDE SEQUENCE</scope>
    <source>
        <strain evidence="2">Azabu</strain>
    </source>
</reference>
<sequence length="414" mass="46062">MLASAAFESQSDDSMEQEAAAPAVCETETVAMDSEMGTKTIPGAIEDAKLIEPPVQKGRVIISPDNKPLKQFKEAPKVDEVADEIARMSMFVTQFYTTENMPKVTLPYGFIRGNREPMDMNMAAPGPYTLLVKNWYNDVFQDCLSYIRHQGEHTDAYEWYHDFIAFTNLQISLYNSPDLVNDLLSMEQVVKYASLHVRNLRSAVARNALSFVAIMLDAAVSNETVFTTLSLELLPQLFMGSTSEKVVYRKPSLDIISNICTQTNSTEVVSLLVTHCSHRNPKICSTAGKGVKQVLENINVTDKQEDMTTILKNAESILRGNNSAAKKAFTDFVKRTIAVLPQHHIDTLYSELDAGSKVASIFKPHTTINERVQEKWEECQPNEGATTAEETPTNVANTGETGTTERPVFYGCTY</sequence>
<feature type="compositionally biased region" description="Polar residues" evidence="1">
    <location>
        <begin position="383"/>
        <end position="404"/>
    </location>
</feature>
<dbReference type="AlphaFoldDB" id="A0AAD8LP74"/>
<gene>
    <name evidence="2" type="ORF">BgAZ_501540</name>
</gene>
<dbReference type="SUPFAM" id="SSF48371">
    <property type="entry name" value="ARM repeat"/>
    <property type="match status" value="1"/>
</dbReference>
<dbReference type="InterPro" id="IPR016024">
    <property type="entry name" value="ARM-type_fold"/>
</dbReference>
<feature type="region of interest" description="Disordered" evidence="1">
    <location>
        <begin position="379"/>
        <end position="414"/>
    </location>
</feature>
<dbReference type="EMBL" id="JAVEPI010000005">
    <property type="protein sequence ID" value="KAK1441822.1"/>
    <property type="molecule type" value="Genomic_DNA"/>
</dbReference>
<comment type="caution">
    <text evidence="2">The sequence shown here is derived from an EMBL/GenBank/DDBJ whole genome shotgun (WGS) entry which is preliminary data.</text>
</comment>
<keyword evidence="3" id="KW-1185">Reference proteome</keyword>
<dbReference type="Proteomes" id="UP001230268">
    <property type="component" value="Unassembled WGS sequence"/>
</dbReference>
<proteinExistence type="predicted"/>
<protein>
    <submittedName>
        <fullName evidence="2">Uncharacterized protein</fullName>
    </submittedName>
</protein>